<dbReference type="SUPFAM" id="SSF56176">
    <property type="entry name" value="FAD-binding/transporter-associated domain-like"/>
    <property type="match status" value="1"/>
</dbReference>
<sequence length="513" mass="57505">MELLLDPSAWAGLITLIVLEIVLGIDNLVFVAIIADKLPANQRDKARILGLVLAMITRLGLLSIISWIVTLTKPLVEYGGFTLSVRDLILIIGGIFLLFKATTELHERLEGHEHQDNQGKGNAKFWVVITQIIILDAVFSLDSVITAVGMVDELPIMFAAVIVSMMVMIYASKSLTRFVIAHPTIVVLCLSFLMMIGVTLVADGLGFHIPKGYIYAAISFSLLIEFFNQIARRNFIKNQSKRPFRDRTAETILRLIGSNRSEQQEGNSDKASQEVFAEEERYMINGVLTLASRSLRSIMTPRIEVSWIDCEDSPEEIKKQILETPHNIFPVCRGDLDNIIGVVRAKDLLMVVNNKEDVVEFAAQHPPIIVPDMIDVINLLPILKKAKGRLVVITNEFDTVQGIATPVDVLEAIAGEFLDEDETSKIIKDGDSWLVKGSTDIHSVMMTLNCDAFFDHDEEYVSLAGFLFAQYKRILTIGEIIEFQGLRFEVIEMKDYRIELVRITKIQASNENE</sequence>
<keyword evidence="8 10" id="KW-0472">Membrane</keyword>
<dbReference type="RefSeq" id="WP_034338029.1">
    <property type="nucleotide sequence ID" value="NZ_CAMXCH010000001.1"/>
</dbReference>
<dbReference type="PANTHER" id="PTHR22777">
    <property type="entry name" value="HEMOLYSIN-RELATED"/>
    <property type="match status" value="1"/>
</dbReference>
<keyword evidence="5" id="KW-0677">Repeat</keyword>
<dbReference type="InterPro" id="IPR005170">
    <property type="entry name" value="Transptr-assoc_dom"/>
</dbReference>
<dbReference type="Proteomes" id="UP001154272">
    <property type="component" value="Unassembled WGS sequence"/>
</dbReference>
<organism evidence="12 13">
    <name type="scientific">Commensalibacter papalotli</name>
    <name type="common">ex Botero et al. 2024</name>
    <dbReference type="NCBI Taxonomy" id="2972766"/>
    <lineage>
        <taxon>Bacteria</taxon>
        <taxon>Pseudomonadati</taxon>
        <taxon>Pseudomonadota</taxon>
        <taxon>Alphaproteobacteria</taxon>
        <taxon>Acetobacterales</taxon>
        <taxon>Acetobacteraceae</taxon>
    </lineage>
</organism>
<dbReference type="InterPro" id="IPR046342">
    <property type="entry name" value="CBS_dom_sf"/>
</dbReference>
<dbReference type="Gene3D" id="3.10.580.10">
    <property type="entry name" value="CBS-domain"/>
    <property type="match status" value="1"/>
</dbReference>
<comment type="similarity">
    <text evidence="2">Belongs to the UPF0053 family. Hemolysin C subfamily.</text>
</comment>
<comment type="caution">
    <text evidence="12">The sequence shown here is derived from an EMBL/GenBank/DDBJ whole genome shotgun (WGS) entry which is preliminary data.</text>
</comment>
<feature type="transmembrane region" description="Helical" evidence="10">
    <location>
        <begin position="125"/>
        <end position="148"/>
    </location>
</feature>
<keyword evidence="4 10" id="KW-0812">Transmembrane</keyword>
<dbReference type="InterPro" id="IPR044751">
    <property type="entry name" value="Ion_transp-like_CBS"/>
</dbReference>
<feature type="transmembrane region" description="Helical" evidence="10">
    <location>
        <begin position="178"/>
        <end position="201"/>
    </location>
</feature>
<evidence type="ECO:0000313" key="12">
    <source>
        <dbReference type="EMBL" id="CAI3931475.1"/>
    </source>
</evidence>
<dbReference type="PROSITE" id="PS51371">
    <property type="entry name" value="CBS"/>
    <property type="match status" value="1"/>
</dbReference>
<dbReference type="Pfam" id="PF00571">
    <property type="entry name" value="CBS"/>
    <property type="match status" value="1"/>
</dbReference>
<feature type="transmembrane region" description="Helical" evidence="10">
    <location>
        <begin position="81"/>
        <end position="99"/>
    </location>
</feature>
<evidence type="ECO:0000259" key="11">
    <source>
        <dbReference type="PROSITE" id="PS51371"/>
    </source>
</evidence>
<evidence type="ECO:0000313" key="13">
    <source>
        <dbReference type="Proteomes" id="UP001154272"/>
    </source>
</evidence>
<reference evidence="12" key="1">
    <citation type="submission" date="2022-10" db="EMBL/GenBank/DDBJ databases">
        <authorList>
            <person name="Botero Cardona J."/>
        </authorList>
    </citation>
    <scope>NUCLEOTIDE SEQUENCE</scope>
    <source>
        <strain evidence="12">R-83534</strain>
    </source>
</reference>
<dbReference type="InterPro" id="IPR000644">
    <property type="entry name" value="CBS_dom"/>
</dbReference>
<keyword evidence="6 10" id="KW-1133">Transmembrane helix</keyword>
<evidence type="ECO:0000256" key="3">
    <source>
        <dbReference type="ARBA" id="ARBA00022475"/>
    </source>
</evidence>
<evidence type="ECO:0000256" key="1">
    <source>
        <dbReference type="ARBA" id="ARBA00004651"/>
    </source>
</evidence>
<dbReference type="EMBL" id="CAMXCH010000001">
    <property type="protein sequence ID" value="CAI3931475.1"/>
    <property type="molecule type" value="Genomic_DNA"/>
</dbReference>
<feature type="domain" description="CBS" evidence="11">
    <location>
        <begin position="299"/>
        <end position="358"/>
    </location>
</feature>
<evidence type="ECO:0000256" key="9">
    <source>
        <dbReference type="PROSITE-ProRule" id="PRU00703"/>
    </source>
</evidence>
<evidence type="ECO:0000256" key="10">
    <source>
        <dbReference type="SAM" id="Phobius"/>
    </source>
</evidence>
<feature type="transmembrane region" description="Helical" evidence="10">
    <location>
        <begin position="12"/>
        <end position="36"/>
    </location>
</feature>
<keyword evidence="7 9" id="KW-0129">CBS domain</keyword>
<dbReference type="InterPro" id="IPR016169">
    <property type="entry name" value="FAD-bd_PCMH_sub2"/>
</dbReference>
<evidence type="ECO:0000256" key="6">
    <source>
        <dbReference type="ARBA" id="ARBA00022989"/>
    </source>
</evidence>
<dbReference type="Pfam" id="PF03471">
    <property type="entry name" value="CorC_HlyC"/>
    <property type="match status" value="1"/>
</dbReference>
<dbReference type="Gene3D" id="3.30.465.10">
    <property type="match status" value="1"/>
</dbReference>
<dbReference type="Pfam" id="PF03741">
    <property type="entry name" value="TerC"/>
    <property type="match status" value="1"/>
</dbReference>
<evidence type="ECO:0000256" key="2">
    <source>
        <dbReference type="ARBA" id="ARBA00006446"/>
    </source>
</evidence>
<dbReference type="InterPro" id="IPR036318">
    <property type="entry name" value="FAD-bd_PCMH-like_sf"/>
</dbReference>
<feature type="transmembrane region" description="Helical" evidence="10">
    <location>
        <begin position="154"/>
        <end position="171"/>
    </location>
</feature>
<comment type="subcellular location">
    <subcellularLocation>
        <location evidence="1">Cell membrane</location>
        <topology evidence="1">Multi-pass membrane protein</topology>
    </subcellularLocation>
</comment>
<dbReference type="CDD" id="cd04590">
    <property type="entry name" value="CBS_pair_CorC_HlyC_assoc"/>
    <property type="match status" value="1"/>
</dbReference>
<dbReference type="SMART" id="SM01091">
    <property type="entry name" value="CorC_HlyC"/>
    <property type="match status" value="1"/>
</dbReference>
<gene>
    <name evidence="12" type="ORF">R83534S58_LOCUS561</name>
</gene>
<feature type="transmembrane region" description="Helical" evidence="10">
    <location>
        <begin position="48"/>
        <end position="69"/>
    </location>
</feature>
<accession>A0ABM9HKM2</accession>
<feature type="transmembrane region" description="Helical" evidence="10">
    <location>
        <begin position="213"/>
        <end position="231"/>
    </location>
</feature>
<evidence type="ECO:0000256" key="5">
    <source>
        <dbReference type="ARBA" id="ARBA00022737"/>
    </source>
</evidence>
<dbReference type="InterPro" id="IPR005496">
    <property type="entry name" value="Integral_membrane_TerC"/>
</dbReference>
<dbReference type="PANTHER" id="PTHR22777:SF15">
    <property type="entry name" value="UPF0053 INNER MEMBRANE PROTEIN YOAE"/>
    <property type="match status" value="1"/>
</dbReference>
<name>A0ABM9HKM2_9PROT</name>
<evidence type="ECO:0000256" key="4">
    <source>
        <dbReference type="ARBA" id="ARBA00022692"/>
    </source>
</evidence>
<keyword evidence="3" id="KW-1003">Cell membrane</keyword>
<evidence type="ECO:0000256" key="8">
    <source>
        <dbReference type="ARBA" id="ARBA00023136"/>
    </source>
</evidence>
<dbReference type="SUPFAM" id="SSF54631">
    <property type="entry name" value="CBS-domain pair"/>
    <property type="match status" value="1"/>
</dbReference>
<evidence type="ECO:0000256" key="7">
    <source>
        <dbReference type="ARBA" id="ARBA00023122"/>
    </source>
</evidence>
<protein>
    <submittedName>
        <fullName evidence="12">UPF0053 family (TlyC) (PDB:2NQW)</fullName>
    </submittedName>
</protein>
<proteinExistence type="inferred from homology"/>
<keyword evidence="13" id="KW-1185">Reference proteome</keyword>